<keyword evidence="3" id="KW-0963">Cytoplasm</keyword>
<comment type="pathway">
    <text evidence="3">Cofactor biosynthesis; coenzyme A biosynthesis; CoA from (R)-pantothenate: step 5/5.</text>
</comment>
<dbReference type="EMBL" id="LT629792">
    <property type="protein sequence ID" value="SDU08740.1"/>
    <property type="molecule type" value="Genomic_DNA"/>
</dbReference>
<dbReference type="NCBIfam" id="TIGR00152">
    <property type="entry name" value="dephospho-CoA kinase"/>
    <property type="match status" value="1"/>
</dbReference>
<keyword evidence="2 3" id="KW-0067">ATP-binding</keyword>
<comment type="similarity">
    <text evidence="3">Belongs to the CoaE family.</text>
</comment>
<keyword evidence="1 3" id="KW-0547">Nucleotide-binding</keyword>
<dbReference type="HAMAP" id="MF_00376">
    <property type="entry name" value="Dephospho_CoA_kinase"/>
    <property type="match status" value="1"/>
</dbReference>
<dbReference type="PANTHER" id="PTHR10695:SF46">
    <property type="entry name" value="BIFUNCTIONAL COENZYME A SYNTHASE-RELATED"/>
    <property type="match status" value="1"/>
</dbReference>
<dbReference type="Pfam" id="PF01121">
    <property type="entry name" value="CoaE"/>
    <property type="match status" value="1"/>
</dbReference>
<protein>
    <recommendedName>
        <fullName evidence="3 4">Dephospho-CoA kinase</fullName>
        <ecNumber evidence="3 4">2.7.1.24</ecNumber>
    </recommendedName>
    <alternativeName>
        <fullName evidence="3">Dephosphocoenzyme A kinase</fullName>
    </alternativeName>
</protein>
<keyword evidence="3 5" id="KW-0418">Kinase</keyword>
<dbReference type="InterPro" id="IPR027417">
    <property type="entry name" value="P-loop_NTPase"/>
</dbReference>
<sequence length="230" mass="24393">MKPSAAGHVITCGEAHATALRTPERRITQPPDALRIGISGGIGSGKSAVADVFARRHATVADADQIAREIVAPGSPALHDIAQAFGTDILNADGSLNRPALAQLVFSDPARRTRLEAFTHPRIARESARILASAPPGTFAVYDVPLLVEGGLASTFDVVIMVGAPVQIRVERLVSRGLTADDARERIDSQASEAERRAVSDVWIANTGTVADLNQVVDRLIDDWLTPLLS</sequence>
<evidence type="ECO:0000256" key="1">
    <source>
        <dbReference type="ARBA" id="ARBA00022741"/>
    </source>
</evidence>
<dbReference type="PROSITE" id="PS51219">
    <property type="entry name" value="DPCK"/>
    <property type="match status" value="1"/>
</dbReference>
<dbReference type="Gene3D" id="3.40.50.300">
    <property type="entry name" value="P-loop containing nucleotide triphosphate hydrolases"/>
    <property type="match status" value="1"/>
</dbReference>
<evidence type="ECO:0000256" key="3">
    <source>
        <dbReference type="HAMAP-Rule" id="MF_00376"/>
    </source>
</evidence>
<comment type="subcellular location">
    <subcellularLocation>
        <location evidence="3">Cytoplasm</location>
    </subcellularLocation>
</comment>
<dbReference type="Proteomes" id="UP000198976">
    <property type="component" value="Chromosome I"/>
</dbReference>
<reference evidence="5 6" key="1">
    <citation type="submission" date="2016-10" db="EMBL/GenBank/DDBJ databases">
        <authorList>
            <person name="Varghese N."/>
            <person name="Submissions S."/>
        </authorList>
    </citation>
    <scope>NUCLEOTIDE SEQUENCE [LARGE SCALE GENOMIC DNA]</scope>
    <source>
        <strain evidence="5 6">DSM 9169</strain>
    </source>
</reference>
<comment type="catalytic activity">
    <reaction evidence="3">
        <text>3'-dephospho-CoA + ATP = ADP + CoA + H(+)</text>
        <dbReference type="Rhea" id="RHEA:18245"/>
        <dbReference type="ChEBI" id="CHEBI:15378"/>
        <dbReference type="ChEBI" id="CHEBI:30616"/>
        <dbReference type="ChEBI" id="CHEBI:57287"/>
        <dbReference type="ChEBI" id="CHEBI:57328"/>
        <dbReference type="ChEBI" id="CHEBI:456216"/>
        <dbReference type="EC" id="2.7.1.24"/>
    </reaction>
</comment>
<feature type="binding site" evidence="3">
    <location>
        <begin position="43"/>
        <end position="48"/>
    </location>
    <ligand>
        <name>ATP</name>
        <dbReference type="ChEBI" id="CHEBI:30616"/>
    </ligand>
</feature>
<accession>A0ABY0VCQ9</accession>
<dbReference type="NCBIfam" id="NF002879">
    <property type="entry name" value="PRK03333.1"/>
    <property type="match status" value="1"/>
</dbReference>
<name>A0ABY0VCQ9_9ACTO</name>
<dbReference type="EC" id="2.7.1.24" evidence="3 4"/>
<dbReference type="InterPro" id="IPR001977">
    <property type="entry name" value="Depp_CoAkinase"/>
</dbReference>
<dbReference type="RefSeq" id="WP_092648986.1">
    <property type="nucleotide sequence ID" value="NZ_LT629792.1"/>
</dbReference>
<keyword evidence="3" id="KW-0173">Coenzyme A biosynthesis</keyword>
<organism evidence="5 6">
    <name type="scientific">Schaalia radingae</name>
    <dbReference type="NCBI Taxonomy" id="131110"/>
    <lineage>
        <taxon>Bacteria</taxon>
        <taxon>Bacillati</taxon>
        <taxon>Actinomycetota</taxon>
        <taxon>Actinomycetes</taxon>
        <taxon>Actinomycetales</taxon>
        <taxon>Actinomycetaceae</taxon>
        <taxon>Schaalia</taxon>
    </lineage>
</organism>
<evidence type="ECO:0000256" key="4">
    <source>
        <dbReference type="NCBIfam" id="TIGR00152"/>
    </source>
</evidence>
<evidence type="ECO:0000256" key="2">
    <source>
        <dbReference type="ARBA" id="ARBA00022840"/>
    </source>
</evidence>
<dbReference type="GO" id="GO:0016301">
    <property type="term" value="F:kinase activity"/>
    <property type="evidence" value="ECO:0007669"/>
    <property type="project" value="UniProtKB-KW"/>
</dbReference>
<evidence type="ECO:0000313" key="6">
    <source>
        <dbReference type="Proteomes" id="UP000198976"/>
    </source>
</evidence>
<gene>
    <name evidence="3" type="primary">coaE</name>
    <name evidence="5" type="ORF">SAMN04489714_2082</name>
</gene>
<dbReference type="SUPFAM" id="SSF52540">
    <property type="entry name" value="P-loop containing nucleoside triphosphate hydrolases"/>
    <property type="match status" value="1"/>
</dbReference>
<keyword evidence="3" id="KW-0808">Transferase</keyword>
<dbReference type="PANTHER" id="PTHR10695">
    <property type="entry name" value="DEPHOSPHO-COA KINASE-RELATED"/>
    <property type="match status" value="1"/>
</dbReference>
<dbReference type="CDD" id="cd02022">
    <property type="entry name" value="DPCK"/>
    <property type="match status" value="1"/>
</dbReference>
<comment type="function">
    <text evidence="3">Catalyzes the phosphorylation of the 3'-hydroxyl group of dephosphocoenzyme A to form coenzyme A.</text>
</comment>
<evidence type="ECO:0000313" key="5">
    <source>
        <dbReference type="EMBL" id="SDU08740.1"/>
    </source>
</evidence>
<keyword evidence="6" id="KW-1185">Reference proteome</keyword>
<proteinExistence type="inferred from homology"/>